<dbReference type="CDD" id="cd13891">
    <property type="entry name" value="CuRO_3_CotA_like"/>
    <property type="match status" value="1"/>
</dbReference>
<feature type="region of interest" description="Disordered" evidence="1">
    <location>
        <begin position="183"/>
        <end position="202"/>
    </location>
</feature>
<organism evidence="3 4">
    <name type="scientific">Planctomyces bekefii</name>
    <dbReference type="NCBI Taxonomy" id="1653850"/>
    <lineage>
        <taxon>Bacteria</taxon>
        <taxon>Pseudomonadati</taxon>
        <taxon>Planctomycetota</taxon>
        <taxon>Planctomycetia</taxon>
        <taxon>Planctomycetales</taxon>
        <taxon>Planctomycetaceae</taxon>
        <taxon>Planctomyces</taxon>
    </lineage>
</organism>
<dbReference type="AlphaFoldDB" id="A0A5C6M2G9"/>
<comment type="caution">
    <text evidence="3">The sequence shown here is derived from an EMBL/GenBank/DDBJ whole genome shotgun (WGS) entry which is preliminary data.</text>
</comment>
<reference evidence="3 4" key="2">
    <citation type="submission" date="2019-08" db="EMBL/GenBank/DDBJ databases">
        <authorList>
            <person name="Henke P."/>
        </authorList>
    </citation>
    <scope>NUCLEOTIDE SEQUENCE [LARGE SCALE GENOMIC DNA]</scope>
    <source>
        <strain evidence="3">Phe10_nw2017</strain>
    </source>
</reference>
<proteinExistence type="predicted"/>
<keyword evidence="4" id="KW-1185">Reference proteome</keyword>
<reference evidence="3 4" key="1">
    <citation type="submission" date="2019-08" db="EMBL/GenBank/DDBJ databases">
        <title>100 year-old enigma solved: identification of Planctomyces bekefii, the type genus and species of the phylum Planctomycetes.</title>
        <authorList>
            <person name="Svetlana D.N."/>
            <person name="Overmann J."/>
        </authorList>
    </citation>
    <scope>NUCLEOTIDE SEQUENCE [LARGE SCALE GENOMIC DNA]</scope>
    <source>
        <strain evidence="3">Phe10_nw2017</strain>
    </source>
</reference>
<protein>
    <recommendedName>
        <fullName evidence="2">Plastocyanin-like domain-containing protein</fullName>
    </recommendedName>
</protein>
<dbReference type="GO" id="GO:0016491">
    <property type="term" value="F:oxidoreductase activity"/>
    <property type="evidence" value="ECO:0007669"/>
    <property type="project" value="InterPro"/>
</dbReference>
<dbReference type="CDD" id="cd13868">
    <property type="entry name" value="CuRO_2_CotA_like"/>
    <property type="match status" value="1"/>
</dbReference>
<feature type="non-terminal residue" evidence="3">
    <location>
        <position position="1"/>
    </location>
</feature>
<dbReference type="PANTHER" id="PTHR48267:SF1">
    <property type="entry name" value="BILIRUBIN OXIDASE"/>
    <property type="match status" value="1"/>
</dbReference>
<evidence type="ECO:0000313" key="3">
    <source>
        <dbReference type="EMBL" id="TWW08353.1"/>
    </source>
</evidence>
<dbReference type="Pfam" id="PF07731">
    <property type="entry name" value="Cu-oxidase_2"/>
    <property type="match status" value="1"/>
</dbReference>
<sequence>GTFEVPLAIQDRCFNADGSLFYPTSREYFDGYTGPYSTDPVNPTDVPPVWNPEFFGNTMVVNGKVWPYLNVFKSQYRFRLLNGCCARTLILTLSNSGTFHQIGSDSGFLPTVVKSTQLLLAAGERADVIIDFSTLPVGTRVQLLNLGPDAPFGGMADMVSADPATTGQVLEFRVMWDPAAKTVKNKTSPPVPATTGSTGTPVAKLKLPAVPKLPASTVTRKVSLNEIGSTSSPAFDGPVMGMLGTMQFDQAMQMDMPMPMRWMHPATETPKLGSCETWEIHNFTMDAHPIHLHLVAFEVVGRIPGGAMANMAAMTNTAAAAIPMLPPEPHETGRKDTVVCYPGDITVIKALFDIKGNYVWHCHILDHEDNEMMRPLNVI</sequence>
<dbReference type="InterPro" id="IPR008972">
    <property type="entry name" value="Cupredoxin"/>
</dbReference>
<dbReference type="InterPro" id="IPR011706">
    <property type="entry name" value="Cu-oxidase_C"/>
</dbReference>
<dbReference type="SUPFAM" id="SSF49503">
    <property type="entry name" value="Cupredoxins"/>
    <property type="match status" value="2"/>
</dbReference>
<dbReference type="GO" id="GO:0005507">
    <property type="term" value="F:copper ion binding"/>
    <property type="evidence" value="ECO:0007669"/>
    <property type="project" value="InterPro"/>
</dbReference>
<feature type="domain" description="Plastocyanin-like" evidence="2">
    <location>
        <begin position="256"/>
        <end position="378"/>
    </location>
</feature>
<name>A0A5C6M2G9_9PLAN</name>
<dbReference type="EMBL" id="SRHE01000710">
    <property type="protein sequence ID" value="TWW08353.1"/>
    <property type="molecule type" value="Genomic_DNA"/>
</dbReference>
<dbReference type="Proteomes" id="UP000321083">
    <property type="component" value="Unassembled WGS sequence"/>
</dbReference>
<accession>A0A5C6M2G9</accession>
<dbReference type="Gene3D" id="2.60.40.420">
    <property type="entry name" value="Cupredoxins - blue copper proteins"/>
    <property type="match status" value="2"/>
</dbReference>
<evidence type="ECO:0000313" key="4">
    <source>
        <dbReference type="Proteomes" id="UP000321083"/>
    </source>
</evidence>
<evidence type="ECO:0000256" key="1">
    <source>
        <dbReference type="SAM" id="MobiDB-lite"/>
    </source>
</evidence>
<evidence type="ECO:0000259" key="2">
    <source>
        <dbReference type="Pfam" id="PF07731"/>
    </source>
</evidence>
<dbReference type="PANTHER" id="PTHR48267">
    <property type="entry name" value="CUPREDOXIN SUPERFAMILY PROTEIN"/>
    <property type="match status" value="1"/>
</dbReference>
<dbReference type="InterPro" id="IPR045087">
    <property type="entry name" value="Cu-oxidase_fam"/>
</dbReference>
<gene>
    <name evidence="3" type="ORF">E3A20_25190</name>
</gene>